<sequence length="370" mass="42761">MSIVRKRSAAHKAYIPTNARDNQYILAEFAITDELIKRISPELANDSQQAYYQFYQSLSQLLFTLSNDHQLESCIFVANDKLVRVRYSQEMHQWQTSQQILFYYDPQKHSLQNSFFDANVRVKKITLLFLATGDDLRVNAANFHQRVAQLLATYRETLALAKNALRVRDHQHLTYDLFAKQKGCLGIKAHKLRAINQRYHSQKVNLPIIHSAITYAVINITINNHILNLVDIDPSSDDPYNPLYTYLTDTFSLIAKRFNLNNGALVANGLVPIIRYSEHELISRVGELQMLGYNPELSPCGIVSKWQADQLVDNVQLIFVATKDNSDDYGYGRFLNQIEQAMRLMATELEIQPEKEEIMVRFHQHVAYDY</sequence>
<evidence type="ECO:0008006" key="3">
    <source>
        <dbReference type="Google" id="ProtNLM"/>
    </source>
</evidence>
<dbReference type="Pfam" id="PF11281">
    <property type="entry name" value="DUF3083"/>
    <property type="match status" value="1"/>
</dbReference>
<evidence type="ECO:0000313" key="1">
    <source>
        <dbReference type="EMBL" id="GLX77693.1"/>
    </source>
</evidence>
<dbReference type="EMBL" id="BSST01000001">
    <property type="protein sequence ID" value="GLX77693.1"/>
    <property type="molecule type" value="Genomic_DNA"/>
</dbReference>
<accession>A0ABQ6GNX7</accession>
<gene>
    <name evidence="1" type="ORF">tinsulaeT_10330</name>
</gene>
<name>A0ABQ6GNX7_9GAMM</name>
<organism evidence="1 2">
    <name type="scientific">Thalassotalea insulae</name>
    <dbReference type="NCBI Taxonomy" id="2056778"/>
    <lineage>
        <taxon>Bacteria</taxon>
        <taxon>Pseudomonadati</taxon>
        <taxon>Pseudomonadota</taxon>
        <taxon>Gammaproteobacteria</taxon>
        <taxon>Alteromonadales</taxon>
        <taxon>Colwelliaceae</taxon>
        <taxon>Thalassotalea</taxon>
    </lineage>
</organism>
<dbReference type="RefSeq" id="WP_284243580.1">
    <property type="nucleotide sequence ID" value="NZ_BSST01000001.1"/>
</dbReference>
<protein>
    <recommendedName>
        <fullName evidence="3">DUF3083 family protein</fullName>
    </recommendedName>
</protein>
<dbReference type="InterPro" id="IPR021433">
    <property type="entry name" value="DUF3083"/>
</dbReference>
<keyword evidence="2" id="KW-1185">Reference proteome</keyword>
<evidence type="ECO:0000313" key="2">
    <source>
        <dbReference type="Proteomes" id="UP001157186"/>
    </source>
</evidence>
<dbReference type="Proteomes" id="UP001157186">
    <property type="component" value="Unassembled WGS sequence"/>
</dbReference>
<reference evidence="1 2" key="1">
    <citation type="submission" date="2023-03" db="EMBL/GenBank/DDBJ databases">
        <title>Draft genome sequence of Thalassotalea insulae KCTC 62186T.</title>
        <authorList>
            <person name="Sawabe T."/>
        </authorList>
    </citation>
    <scope>NUCLEOTIDE SEQUENCE [LARGE SCALE GENOMIC DNA]</scope>
    <source>
        <strain evidence="1 2">KCTC 62186</strain>
    </source>
</reference>
<proteinExistence type="predicted"/>
<comment type="caution">
    <text evidence="1">The sequence shown here is derived from an EMBL/GenBank/DDBJ whole genome shotgun (WGS) entry which is preliminary data.</text>
</comment>